<feature type="transmembrane region" description="Helical" evidence="1">
    <location>
        <begin position="85"/>
        <end position="104"/>
    </location>
</feature>
<dbReference type="KEGG" id="vai:BU251_04320"/>
<reference evidence="2 3" key="1">
    <citation type="submission" date="2017-01" db="EMBL/GenBank/DDBJ databases">
        <title>First insights into the biology of 'candidatus Vampirococcus archaeovorus'.</title>
        <authorList>
            <person name="Kizina J."/>
            <person name="Jordan S."/>
            <person name="Stueber K."/>
            <person name="Reinhardt R."/>
            <person name="Harder J."/>
        </authorList>
    </citation>
    <scope>NUCLEOTIDE SEQUENCE [LARGE SCALE GENOMIC DNA]</scope>
    <source>
        <strain evidence="2 3">LiM</strain>
    </source>
</reference>
<accession>A0A410P4G0</accession>
<keyword evidence="1" id="KW-0812">Transmembrane</keyword>
<dbReference type="AlphaFoldDB" id="A0A410P4G0"/>
<feature type="transmembrane region" description="Helical" evidence="1">
    <location>
        <begin position="110"/>
        <end position="128"/>
    </location>
</feature>
<dbReference type="RefSeq" id="WP_128699654.1">
    <property type="nucleotide sequence ID" value="NZ_CP019384.1"/>
</dbReference>
<evidence type="ECO:0000313" key="2">
    <source>
        <dbReference type="EMBL" id="QAT17013.1"/>
    </source>
</evidence>
<feature type="transmembrane region" description="Helical" evidence="1">
    <location>
        <begin position="567"/>
        <end position="585"/>
    </location>
</feature>
<feature type="transmembrane region" description="Helical" evidence="1">
    <location>
        <begin position="597"/>
        <end position="616"/>
    </location>
</feature>
<feature type="transmembrane region" description="Helical" evidence="1">
    <location>
        <begin position="243"/>
        <end position="262"/>
    </location>
</feature>
<keyword evidence="1" id="KW-0472">Membrane</keyword>
<gene>
    <name evidence="2" type="ORF">BU251_04320</name>
</gene>
<evidence type="ECO:0000256" key="1">
    <source>
        <dbReference type="SAM" id="Phobius"/>
    </source>
</evidence>
<sequence>MKQIIAFKMKLLYLYGALLYAVLAVVFIFSLPDIALMTKNANQFLVDGQVKLYWGLLFGPAFMLFSLYALGRALMSKRDFKTSDWIFMAWLVVDIIALSVGVLRGNSLRYLLSDTFVFAVIPLAYFLVKNQIKDYAQVKSFFYFMLVVQFIIIIFPVDWGIIQPYESVPFRIGLYGYHSTEAVVTTSLMTLGLLGKPSKNRFLFLGLFVIALLVSLSRTRTIFMIQIFLSFVLLFFVHKNKLFIKRAVVGFCIISLGIFITMRSSDLFKKVYFFQTHHVSMKAGQMYLLAKEILTKRSTDNSRCSKKSKGPSISENKQFLTVAPTTLPIKIEHPRWTVYETGAFGKESTKSRIGSIGLSLKNQRNDAGPYYAQLRISDEFERFALSGHTLTFGCWVYATDSRKVYIGIVDNVNGHEFNYSSYHSGSGRWEFLTVSKVIRSNTETVNLQLFTQAGSIALFDGAIVFDGQPTVNEMLSVLNADSDLLERFQTDVMKDVSLNERYFESKAVLDKFKNQNFWTFLFGFGNGATVDLSRTPDITMRVFYKGMIHAVHAIHFLPLALLSRQGVIGVLFFLVFCAMIIIKFIKWMPWFRSEEDDAIITEIFFLSVFVILLAGFTATPHFFSSITAGFSIGLISVMERLKEDHMR</sequence>
<feature type="transmembrane region" description="Helical" evidence="1">
    <location>
        <begin position="140"/>
        <end position="162"/>
    </location>
</feature>
<protein>
    <submittedName>
        <fullName evidence="2">Uncharacterized protein</fullName>
    </submittedName>
</protein>
<dbReference type="OrthoDB" id="9772725at2"/>
<dbReference type="Proteomes" id="UP000287243">
    <property type="component" value="Chromosome"/>
</dbReference>
<keyword evidence="3" id="KW-1185">Reference proteome</keyword>
<keyword evidence="1" id="KW-1133">Transmembrane helix</keyword>
<dbReference type="EMBL" id="CP019384">
    <property type="protein sequence ID" value="QAT17013.1"/>
    <property type="molecule type" value="Genomic_DNA"/>
</dbReference>
<evidence type="ECO:0000313" key="3">
    <source>
        <dbReference type="Proteomes" id="UP000287243"/>
    </source>
</evidence>
<feature type="transmembrane region" description="Helical" evidence="1">
    <location>
        <begin position="52"/>
        <end position="73"/>
    </location>
</feature>
<feature type="transmembrane region" description="Helical" evidence="1">
    <location>
        <begin position="174"/>
        <end position="195"/>
    </location>
</feature>
<feature type="transmembrane region" description="Helical" evidence="1">
    <location>
        <begin position="207"/>
        <end position="237"/>
    </location>
</feature>
<proteinExistence type="predicted"/>
<name>A0A410P4G0_VELA1</name>
<feature type="transmembrane region" description="Helical" evidence="1">
    <location>
        <begin position="12"/>
        <end position="32"/>
    </location>
</feature>
<organism evidence="2 3">
    <name type="scientific">Velamenicoccus archaeovorus</name>
    <dbReference type="NCBI Taxonomy" id="1930593"/>
    <lineage>
        <taxon>Bacteria</taxon>
        <taxon>Pseudomonadati</taxon>
        <taxon>Candidatus Omnitrophota</taxon>
        <taxon>Candidatus Velamenicoccus</taxon>
    </lineage>
</organism>